<keyword evidence="6" id="KW-0813">Transport</keyword>
<dbReference type="PANTHER" id="PTHR30477:SF18">
    <property type="entry name" value="METAL TRANSPORT SYSTEM MEMBRANE PROTEIN CT_417-RELATED"/>
    <property type="match status" value="1"/>
</dbReference>
<feature type="transmembrane region" description="Helical" evidence="7">
    <location>
        <begin position="173"/>
        <end position="190"/>
    </location>
</feature>
<dbReference type="PANTHER" id="PTHR30477">
    <property type="entry name" value="ABC-TRANSPORTER METAL-BINDING PROTEIN"/>
    <property type="match status" value="1"/>
</dbReference>
<feature type="transmembrane region" description="Helical" evidence="7">
    <location>
        <begin position="221"/>
        <end position="243"/>
    </location>
</feature>
<name>A0A9D2IEJ3_9BACT</name>
<feature type="transmembrane region" description="Helical" evidence="7">
    <location>
        <begin position="94"/>
        <end position="115"/>
    </location>
</feature>
<dbReference type="AlphaFoldDB" id="A0A9D2IEJ3"/>
<feature type="transmembrane region" description="Helical" evidence="7">
    <location>
        <begin position="249"/>
        <end position="269"/>
    </location>
</feature>
<dbReference type="CDD" id="cd06550">
    <property type="entry name" value="TM_ABC_iron-siderophores_like"/>
    <property type="match status" value="1"/>
</dbReference>
<keyword evidence="4 7" id="KW-1133">Transmembrane helix</keyword>
<comment type="similarity">
    <text evidence="2 6">Belongs to the ABC-3 integral membrane protein family.</text>
</comment>
<protein>
    <submittedName>
        <fullName evidence="8">Metal ABC transporter permease</fullName>
    </submittedName>
</protein>
<dbReference type="Gene3D" id="1.10.3470.10">
    <property type="entry name" value="ABC transporter involved in vitamin B12 uptake, BtuC"/>
    <property type="match status" value="1"/>
</dbReference>
<dbReference type="InterPro" id="IPR001626">
    <property type="entry name" value="ABC_TroCD"/>
</dbReference>
<evidence type="ECO:0000256" key="6">
    <source>
        <dbReference type="RuleBase" id="RU003943"/>
    </source>
</evidence>
<evidence type="ECO:0000256" key="5">
    <source>
        <dbReference type="ARBA" id="ARBA00023136"/>
    </source>
</evidence>
<feature type="transmembrane region" description="Helical" evidence="7">
    <location>
        <begin position="135"/>
        <end position="153"/>
    </location>
</feature>
<evidence type="ECO:0000256" key="2">
    <source>
        <dbReference type="ARBA" id="ARBA00008034"/>
    </source>
</evidence>
<organism evidence="8 9">
    <name type="scientific">Candidatus Alistipes avicola</name>
    <dbReference type="NCBI Taxonomy" id="2838432"/>
    <lineage>
        <taxon>Bacteria</taxon>
        <taxon>Pseudomonadati</taxon>
        <taxon>Bacteroidota</taxon>
        <taxon>Bacteroidia</taxon>
        <taxon>Bacteroidales</taxon>
        <taxon>Rikenellaceae</taxon>
        <taxon>Alistipes</taxon>
    </lineage>
</organism>
<gene>
    <name evidence="8" type="ORF">H9779_03675</name>
</gene>
<comment type="subcellular location">
    <subcellularLocation>
        <location evidence="6">Cell membrane</location>
        <topology evidence="6">Multi-pass membrane protein</topology>
    </subcellularLocation>
    <subcellularLocation>
        <location evidence="1">Membrane</location>
        <topology evidence="1">Multi-pass membrane protein</topology>
    </subcellularLocation>
</comment>
<dbReference type="GO" id="GO:0043190">
    <property type="term" value="C:ATP-binding cassette (ABC) transporter complex"/>
    <property type="evidence" value="ECO:0007669"/>
    <property type="project" value="InterPro"/>
</dbReference>
<evidence type="ECO:0000256" key="7">
    <source>
        <dbReference type="SAM" id="Phobius"/>
    </source>
</evidence>
<evidence type="ECO:0000313" key="8">
    <source>
        <dbReference type="EMBL" id="HJA98683.1"/>
    </source>
</evidence>
<reference evidence="8" key="1">
    <citation type="journal article" date="2021" name="PeerJ">
        <title>Extensive microbial diversity within the chicken gut microbiome revealed by metagenomics and culture.</title>
        <authorList>
            <person name="Gilroy R."/>
            <person name="Ravi A."/>
            <person name="Getino M."/>
            <person name="Pursley I."/>
            <person name="Horton D.L."/>
            <person name="Alikhan N.F."/>
            <person name="Baker D."/>
            <person name="Gharbi K."/>
            <person name="Hall N."/>
            <person name="Watson M."/>
            <person name="Adriaenssens E.M."/>
            <person name="Foster-Nyarko E."/>
            <person name="Jarju S."/>
            <person name="Secka A."/>
            <person name="Antonio M."/>
            <person name="Oren A."/>
            <person name="Chaudhuri R.R."/>
            <person name="La Ragione R."/>
            <person name="Hildebrand F."/>
            <person name="Pallen M.J."/>
        </authorList>
    </citation>
    <scope>NUCLEOTIDE SEQUENCE</scope>
    <source>
        <strain evidence="8">CHK169-11906</strain>
    </source>
</reference>
<proteinExistence type="inferred from homology"/>
<evidence type="ECO:0000256" key="4">
    <source>
        <dbReference type="ARBA" id="ARBA00022989"/>
    </source>
</evidence>
<evidence type="ECO:0000313" key="9">
    <source>
        <dbReference type="Proteomes" id="UP000824259"/>
    </source>
</evidence>
<dbReference type="GO" id="GO:0055085">
    <property type="term" value="P:transmembrane transport"/>
    <property type="evidence" value="ECO:0007669"/>
    <property type="project" value="InterPro"/>
</dbReference>
<reference evidence="8" key="2">
    <citation type="submission" date="2021-04" db="EMBL/GenBank/DDBJ databases">
        <authorList>
            <person name="Gilroy R."/>
        </authorList>
    </citation>
    <scope>NUCLEOTIDE SEQUENCE</scope>
    <source>
        <strain evidence="8">CHK169-11906</strain>
    </source>
</reference>
<keyword evidence="5 7" id="KW-0472">Membrane</keyword>
<dbReference type="GO" id="GO:0010043">
    <property type="term" value="P:response to zinc ion"/>
    <property type="evidence" value="ECO:0007669"/>
    <property type="project" value="TreeGrafter"/>
</dbReference>
<feature type="transmembrane region" description="Helical" evidence="7">
    <location>
        <begin position="12"/>
        <end position="34"/>
    </location>
</feature>
<dbReference type="InterPro" id="IPR037294">
    <property type="entry name" value="ABC_BtuC-like"/>
</dbReference>
<evidence type="ECO:0000256" key="1">
    <source>
        <dbReference type="ARBA" id="ARBA00004141"/>
    </source>
</evidence>
<sequence length="298" mass="32389">MELFADIFQYNYLYYAFWACILSGITCGVIGTYVVSRRLVFLSGGITHSSFGGLGIAFYLGTNPIFGAMIFAILSALGIEWANEKGRIREDSAIGIIWSVGMAIGVLFMSLRPGYAGDLSNYLFGSIVTVTRSDVWALAVLTILILLGSLLWLRPIMYVAFDRDFAKSQGIPVRFISYAMSAMIAITIVLSIRIMGIVLLISLLTIPVAIVNTVSKSYRTLAVGAAIIAVVGNLTGLALSYNYEVSPGAAIIFTLTLTLIIVKLLTLLVKNRRSDEGKTKRVIAPTGLQKTETTTTRR</sequence>
<feature type="transmembrane region" description="Helical" evidence="7">
    <location>
        <begin position="196"/>
        <end position="214"/>
    </location>
</feature>
<dbReference type="SUPFAM" id="SSF81345">
    <property type="entry name" value="ABC transporter involved in vitamin B12 uptake, BtuC"/>
    <property type="match status" value="1"/>
</dbReference>
<keyword evidence="3 6" id="KW-0812">Transmembrane</keyword>
<dbReference type="EMBL" id="DWYR01000009">
    <property type="protein sequence ID" value="HJA98683.1"/>
    <property type="molecule type" value="Genomic_DNA"/>
</dbReference>
<dbReference type="Pfam" id="PF00950">
    <property type="entry name" value="ABC-3"/>
    <property type="match status" value="1"/>
</dbReference>
<comment type="caution">
    <text evidence="8">The sequence shown here is derived from an EMBL/GenBank/DDBJ whole genome shotgun (WGS) entry which is preliminary data.</text>
</comment>
<feature type="transmembrane region" description="Helical" evidence="7">
    <location>
        <begin position="65"/>
        <end position="82"/>
    </location>
</feature>
<dbReference type="Proteomes" id="UP000824259">
    <property type="component" value="Unassembled WGS sequence"/>
</dbReference>
<accession>A0A9D2IEJ3</accession>
<evidence type="ECO:0000256" key="3">
    <source>
        <dbReference type="ARBA" id="ARBA00022692"/>
    </source>
</evidence>